<accession>A0A0C3FF78</accession>
<dbReference type="HOGENOM" id="CLU_138079_0_0_1"/>
<dbReference type="OrthoDB" id="2739948at2759"/>
<evidence type="ECO:0000313" key="2">
    <source>
        <dbReference type="Proteomes" id="UP000054166"/>
    </source>
</evidence>
<feature type="non-terminal residue" evidence="1">
    <location>
        <position position="1"/>
    </location>
</feature>
<name>A0A0C3FF78_PILCF</name>
<sequence length="150" mass="16804">FAPDLELVNSSACIDRSGQSSFSFDIKPDVCIYTQDSGRRELTDVARAELAIEFKWHSGDDPFCSPYLISDDEDDGQSFLRGTKGAIDTAGQITAYAAAQLGSQFRTCIYSVLIVKSYARLIRWDRTGAVVSQPIQYNQQPELAEFLRRY</sequence>
<evidence type="ECO:0008006" key="3">
    <source>
        <dbReference type="Google" id="ProtNLM"/>
    </source>
</evidence>
<gene>
    <name evidence="1" type="ORF">PILCRDRAFT_31743</name>
</gene>
<keyword evidence="2" id="KW-1185">Reference proteome</keyword>
<reference evidence="2" key="2">
    <citation type="submission" date="2015-01" db="EMBL/GenBank/DDBJ databases">
        <title>Evolutionary Origins and Diversification of the Mycorrhizal Mutualists.</title>
        <authorList>
            <consortium name="DOE Joint Genome Institute"/>
            <consortium name="Mycorrhizal Genomics Consortium"/>
            <person name="Kohler A."/>
            <person name="Kuo A."/>
            <person name="Nagy L.G."/>
            <person name="Floudas D."/>
            <person name="Copeland A."/>
            <person name="Barry K.W."/>
            <person name="Cichocki N."/>
            <person name="Veneault-Fourrey C."/>
            <person name="LaButti K."/>
            <person name="Lindquist E.A."/>
            <person name="Lipzen A."/>
            <person name="Lundell T."/>
            <person name="Morin E."/>
            <person name="Murat C."/>
            <person name="Riley R."/>
            <person name="Ohm R."/>
            <person name="Sun H."/>
            <person name="Tunlid A."/>
            <person name="Henrissat B."/>
            <person name="Grigoriev I.V."/>
            <person name="Hibbett D.S."/>
            <person name="Martin F."/>
        </authorList>
    </citation>
    <scope>NUCLEOTIDE SEQUENCE [LARGE SCALE GENOMIC DNA]</scope>
    <source>
        <strain evidence="2">F 1598</strain>
    </source>
</reference>
<protein>
    <recommendedName>
        <fullName evidence="3">Fungal-type protein kinase domain-containing protein</fullName>
    </recommendedName>
</protein>
<feature type="non-terminal residue" evidence="1">
    <location>
        <position position="150"/>
    </location>
</feature>
<evidence type="ECO:0000313" key="1">
    <source>
        <dbReference type="EMBL" id="KIM83105.1"/>
    </source>
</evidence>
<dbReference type="EMBL" id="KN832992">
    <property type="protein sequence ID" value="KIM83105.1"/>
    <property type="molecule type" value="Genomic_DNA"/>
</dbReference>
<organism evidence="1 2">
    <name type="scientific">Piloderma croceum (strain F 1598)</name>
    <dbReference type="NCBI Taxonomy" id="765440"/>
    <lineage>
        <taxon>Eukaryota</taxon>
        <taxon>Fungi</taxon>
        <taxon>Dikarya</taxon>
        <taxon>Basidiomycota</taxon>
        <taxon>Agaricomycotina</taxon>
        <taxon>Agaricomycetes</taxon>
        <taxon>Agaricomycetidae</taxon>
        <taxon>Atheliales</taxon>
        <taxon>Atheliaceae</taxon>
        <taxon>Piloderma</taxon>
    </lineage>
</organism>
<dbReference type="InParanoid" id="A0A0C3FF78"/>
<proteinExistence type="predicted"/>
<dbReference type="AlphaFoldDB" id="A0A0C3FF78"/>
<reference evidence="1 2" key="1">
    <citation type="submission" date="2014-04" db="EMBL/GenBank/DDBJ databases">
        <authorList>
            <consortium name="DOE Joint Genome Institute"/>
            <person name="Kuo A."/>
            <person name="Tarkka M."/>
            <person name="Buscot F."/>
            <person name="Kohler A."/>
            <person name="Nagy L.G."/>
            <person name="Floudas D."/>
            <person name="Copeland A."/>
            <person name="Barry K.W."/>
            <person name="Cichocki N."/>
            <person name="Veneault-Fourrey C."/>
            <person name="LaButti K."/>
            <person name="Lindquist E.A."/>
            <person name="Lipzen A."/>
            <person name="Lundell T."/>
            <person name="Morin E."/>
            <person name="Murat C."/>
            <person name="Sun H."/>
            <person name="Tunlid A."/>
            <person name="Henrissat B."/>
            <person name="Grigoriev I.V."/>
            <person name="Hibbett D.S."/>
            <person name="Martin F."/>
            <person name="Nordberg H.P."/>
            <person name="Cantor M.N."/>
            <person name="Hua S.X."/>
        </authorList>
    </citation>
    <scope>NUCLEOTIDE SEQUENCE [LARGE SCALE GENOMIC DNA]</scope>
    <source>
        <strain evidence="1 2">F 1598</strain>
    </source>
</reference>
<dbReference type="Proteomes" id="UP000054166">
    <property type="component" value="Unassembled WGS sequence"/>
</dbReference>